<keyword evidence="9" id="KW-0418">Kinase</keyword>
<dbReference type="Gene3D" id="3.30.200.20">
    <property type="entry name" value="Phosphorylase Kinase, domain 1"/>
    <property type="match status" value="1"/>
</dbReference>
<sequence>MKLTCVRELAHARIEFVKSETLSSSSGYKPLSSDSNNSRDGSDASLFAAYSMQRCFWSNRRMNTTREIVEEAAATTQPSGEEDKVYVAVSDDIREGKLTLAWAMQNFHRDVEVTAEKLVIEMNDISQGILAVIDLHGVTRLVMGAAADKHHSKKMKTPKSKKAIRIMEKADPFCKIWFVCKGALICTREDPATISAFPWSPAPSSLWGSISSVSDRNSALSHQKGSQEERANSTLSVNCSRRYLQRCNQFATSVRSQSQQDNMNTPETVDLICPWDGIQNDEPSDSRHILWTAHDGLASISGSRNDTKEAKHRQGVEEMLIRERQENGHLRSQIDDIYNKLQEAEKRRIENEKRIIELEDGTKELEDKLLGVQPLIQSQKVENDNLQRKLDDALNELDNMQAQQITVHDNLSSNEFSYDEIMVATRGFAEDLKIAEGNFGIVYRGLLRNTLVAVKVLHWDGMQRRSKFHREVAIQNRIRHPNFVTLIGTCPVAYTLVYEYLPNGNLEDRLANSNNTLPLPWQARTRIIGEICSGLIFLHSSQPHPVVHGDLKLESILLDSNLVSKISNFKCTSPYMDSELIITDEVTTQTDVHSFGIIILRLLTGWQSFNISNRVEEAIQSGNLHSVIDPSAGEWPFVQASQLAHLGLRCIELSRMNCADLMTDAWQVIKPMMQVAAMSANPLSFVSASADQNIPSYFMCPIFQEIMRDPHIAADGFTYEAEAIRGWLSSGHDTSPMTNLKLANKELIPNRVLRSAILEWFPNLS</sequence>
<name>A0AAV8CWI4_9POAL</name>
<evidence type="ECO:0000256" key="4">
    <source>
        <dbReference type="ARBA" id="ARBA00022679"/>
    </source>
</evidence>
<keyword evidence="10" id="KW-1185">Reference proteome</keyword>
<organism evidence="9 10">
    <name type="scientific">Rhynchospora pubera</name>
    <dbReference type="NCBI Taxonomy" id="906938"/>
    <lineage>
        <taxon>Eukaryota</taxon>
        <taxon>Viridiplantae</taxon>
        <taxon>Streptophyta</taxon>
        <taxon>Embryophyta</taxon>
        <taxon>Tracheophyta</taxon>
        <taxon>Spermatophyta</taxon>
        <taxon>Magnoliopsida</taxon>
        <taxon>Liliopsida</taxon>
        <taxon>Poales</taxon>
        <taxon>Cyperaceae</taxon>
        <taxon>Cyperoideae</taxon>
        <taxon>Rhynchosporeae</taxon>
        <taxon>Rhynchospora</taxon>
    </lineage>
</organism>
<dbReference type="InterPro" id="IPR011009">
    <property type="entry name" value="Kinase-like_dom_sf"/>
</dbReference>
<dbReference type="Proteomes" id="UP001140206">
    <property type="component" value="Chromosome 4"/>
</dbReference>
<evidence type="ECO:0000259" key="7">
    <source>
        <dbReference type="PROSITE" id="PS50011"/>
    </source>
</evidence>
<evidence type="ECO:0000259" key="8">
    <source>
        <dbReference type="PROSITE" id="PS51698"/>
    </source>
</evidence>
<accession>A0AAV8CWI4</accession>
<keyword evidence="5" id="KW-0833">Ubl conjugation pathway</keyword>
<dbReference type="EC" id="2.3.2.27" evidence="3"/>
<dbReference type="PANTHER" id="PTHR45647">
    <property type="entry name" value="OS02G0152300 PROTEIN"/>
    <property type="match status" value="1"/>
</dbReference>
<dbReference type="Pfam" id="PF04564">
    <property type="entry name" value="U-box"/>
    <property type="match status" value="1"/>
</dbReference>
<dbReference type="AlphaFoldDB" id="A0AAV8CWI4"/>
<evidence type="ECO:0000256" key="6">
    <source>
        <dbReference type="SAM" id="Coils"/>
    </source>
</evidence>
<dbReference type="InterPro" id="IPR013083">
    <property type="entry name" value="Znf_RING/FYVE/PHD"/>
</dbReference>
<evidence type="ECO:0000313" key="10">
    <source>
        <dbReference type="Proteomes" id="UP001140206"/>
    </source>
</evidence>
<reference evidence="9" key="1">
    <citation type="submission" date="2022-08" db="EMBL/GenBank/DDBJ databases">
        <authorList>
            <person name="Marques A."/>
        </authorList>
    </citation>
    <scope>NUCLEOTIDE SEQUENCE</scope>
    <source>
        <strain evidence="9">RhyPub2mFocal</strain>
        <tissue evidence="9">Leaves</tissue>
    </source>
</reference>
<dbReference type="Gene3D" id="3.30.40.10">
    <property type="entry name" value="Zinc/RING finger domain, C3HC4 (zinc finger)"/>
    <property type="match status" value="1"/>
</dbReference>
<dbReference type="PROSITE" id="PS50011">
    <property type="entry name" value="PROTEIN_KINASE_DOM"/>
    <property type="match status" value="1"/>
</dbReference>
<dbReference type="SMART" id="SM00504">
    <property type="entry name" value="Ubox"/>
    <property type="match status" value="1"/>
</dbReference>
<dbReference type="SUPFAM" id="SSF57850">
    <property type="entry name" value="RING/U-box"/>
    <property type="match status" value="1"/>
</dbReference>
<dbReference type="PANTHER" id="PTHR45647:SF100">
    <property type="entry name" value="U-BOX DOMAIN-CONTAINING PROTEIN 33"/>
    <property type="match status" value="1"/>
</dbReference>
<keyword evidence="4" id="KW-0808">Transferase</keyword>
<proteinExistence type="predicted"/>
<keyword evidence="6" id="KW-0175">Coiled coil</keyword>
<evidence type="ECO:0000256" key="3">
    <source>
        <dbReference type="ARBA" id="ARBA00012483"/>
    </source>
</evidence>
<evidence type="ECO:0000256" key="5">
    <source>
        <dbReference type="ARBA" id="ARBA00022786"/>
    </source>
</evidence>
<comment type="pathway">
    <text evidence="2">Protein modification; protein ubiquitination.</text>
</comment>
<feature type="coiled-coil region" evidence="6">
    <location>
        <begin position="327"/>
        <end position="403"/>
    </location>
</feature>
<dbReference type="InterPro" id="IPR000719">
    <property type="entry name" value="Prot_kinase_dom"/>
</dbReference>
<dbReference type="CDD" id="cd16655">
    <property type="entry name" value="RING-Ubox_WDSUB1-like"/>
    <property type="match status" value="1"/>
</dbReference>
<evidence type="ECO:0000256" key="1">
    <source>
        <dbReference type="ARBA" id="ARBA00000900"/>
    </source>
</evidence>
<dbReference type="PROSITE" id="PS51698">
    <property type="entry name" value="U_BOX"/>
    <property type="match status" value="1"/>
</dbReference>
<protein>
    <recommendedName>
        <fullName evidence="3">RING-type E3 ubiquitin transferase</fullName>
        <ecNumber evidence="3">2.3.2.27</ecNumber>
    </recommendedName>
</protein>
<feature type="domain" description="Protein kinase" evidence="7">
    <location>
        <begin position="428"/>
        <end position="667"/>
    </location>
</feature>
<dbReference type="GO" id="GO:0004672">
    <property type="term" value="F:protein kinase activity"/>
    <property type="evidence" value="ECO:0007669"/>
    <property type="project" value="InterPro"/>
</dbReference>
<evidence type="ECO:0000313" key="9">
    <source>
        <dbReference type="EMBL" id="KAJ4759348.1"/>
    </source>
</evidence>
<dbReference type="InterPro" id="IPR001245">
    <property type="entry name" value="Ser-Thr/Tyr_kinase_cat_dom"/>
</dbReference>
<dbReference type="GO" id="GO:0005524">
    <property type="term" value="F:ATP binding"/>
    <property type="evidence" value="ECO:0007669"/>
    <property type="project" value="InterPro"/>
</dbReference>
<evidence type="ECO:0000256" key="2">
    <source>
        <dbReference type="ARBA" id="ARBA00004906"/>
    </source>
</evidence>
<comment type="caution">
    <text evidence="9">The sequence shown here is derived from an EMBL/GenBank/DDBJ whole genome shotgun (WGS) entry which is preliminary data.</text>
</comment>
<gene>
    <name evidence="9" type="ORF">LUZ62_069723</name>
</gene>
<dbReference type="SUPFAM" id="SSF56112">
    <property type="entry name" value="Protein kinase-like (PK-like)"/>
    <property type="match status" value="1"/>
</dbReference>
<dbReference type="GO" id="GO:0016567">
    <property type="term" value="P:protein ubiquitination"/>
    <property type="evidence" value="ECO:0007669"/>
    <property type="project" value="InterPro"/>
</dbReference>
<dbReference type="InterPro" id="IPR003613">
    <property type="entry name" value="Ubox_domain"/>
</dbReference>
<dbReference type="InterPro" id="IPR051348">
    <property type="entry name" value="U-box_ubiquitin_ligases"/>
</dbReference>
<dbReference type="Gene3D" id="1.10.510.10">
    <property type="entry name" value="Transferase(Phosphotransferase) domain 1"/>
    <property type="match status" value="1"/>
</dbReference>
<comment type="catalytic activity">
    <reaction evidence="1">
        <text>S-ubiquitinyl-[E2 ubiquitin-conjugating enzyme]-L-cysteine + [acceptor protein]-L-lysine = [E2 ubiquitin-conjugating enzyme]-L-cysteine + N(6)-ubiquitinyl-[acceptor protein]-L-lysine.</text>
        <dbReference type="EC" id="2.3.2.27"/>
    </reaction>
</comment>
<feature type="domain" description="U-box" evidence="8">
    <location>
        <begin position="693"/>
        <end position="765"/>
    </location>
</feature>
<dbReference type="GO" id="GO:0061630">
    <property type="term" value="F:ubiquitin protein ligase activity"/>
    <property type="evidence" value="ECO:0007669"/>
    <property type="project" value="UniProtKB-EC"/>
</dbReference>
<dbReference type="Pfam" id="PF07714">
    <property type="entry name" value="PK_Tyr_Ser-Thr"/>
    <property type="match status" value="1"/>
</dbReference>
<dbReference type="EMBL" id="JAMFTS010000004">
    <property type="protein sequence ID" value="KAJ4759348.1"/>
    <property type="molecule type" value="Genomic_DNA"/>
</dbReference>